<feature type="transmembrane region" description="Helical" evidence="1">
    <location>
        <begin position="1152"/>
        <end position="1175"/>
    </location>
</feature>
<feature type="transmembrane region" description="Helical" evidence="1">
    <location>
        <begin position="875"/>
        <end position="899"/>
    </location>
</feature>
<feature type="transmembrane region" description="Helical" evidence="1">
    <location>
        <begin position="295"/>
        <end position="314"/>
    </location>
</feature>
<evidence type="ECO:0000313" key="4">
    <source>
        <dbReference type="Proteomes" id="UP001162131"/>
    </source>
</evidence>
<evidence type="ECO:0000256" key="1">
    <source>
        <dbReference type="SAM" id="Phobius"/>
    </source>
</evidence>
<reference evidence="3" key="1">
    <citation type="submission" date="2021-09" db="EMBL/GenBank/DDBJ databases">
        <authorList>
            <consortium name="AG Swart"/>
            <person name="Singh M."/>
            <person name="Singh A."/>
            <person name="Seah K."/>
            <person name="Emmerich C."/>
        </authorList>
    </citation>
    <scope>NUCLEOTIDE SEQUENCE</scope>
    <source>
        <strain evidence="3">ATCC30299</strain>
    </source>
</reference>
<dbReference type="Pfam" id="PF25474">
    <property type="entry name" value="TPR_TmcB"/>
    <property type="match status" value="1"/>
</dbReference>
<evidence type="ECO:0000259" key="2">
    <source>
        <dbReference type="Pfam" id="PF25474"/>
    </source>
</evidence>
<keyword evidence="1" id="KW-0812">Transmembrane</keyword>
<dbReference type="InterPro" id="IPR052994">
    <property type="entry name" value="Tiny_macrocysts_regulators"/>
</dbReference>
<evidence type="ECO:0000313" key="3">
    <source>
        <dbReference type="EMBL" id="CAG9323962.1"/>
    </source>
</evidence>
<dbReference type="InterPro" id="IPR057352">
    <property type="entry name" value="TPR_TmcB/C"/>
</dbReference>
<name>A0AAU9JAJ2_9CILI</name>
<protein>
    <recommendedName>
        <fullName evidence="2">TmcB/TmcC TPR repeats domain-containing protein</fullName>
    </recommendedName>
</protein>
<dbReference type="CDD" id="cd00130">
    <property type="entry name" value="PAS"/>
    <property type="match status" value="1"/>
</dbReference>
<dbReference type="PANTHER" id="PTHR31600:SF2">
    <property type="entry name" value="GAMETE ENRICHED GENE 10 PROTEIN-RELATED"/>
    <property type="match status" value="1"/>
</dbReference>
<feature type="transmembrane region" description="Helical" evidence="1">
    <location>
        <begin position="1339"/>
        <end position="1362"/>
    </location>
</feature>
<feature type="transmembrane region" description="Helical" evidence="1">
    <location>
        <begin position="56"/>
        <end position="73"/>
    </location>
</feature>
<dbReference type="EMBL" id="CAJZBQ010000035">
    <property type="protein sequence ID" value="CAG9323962.1"/>
    <property type="molecule type" value="Genomic_DNA"/>
</dbReference>
<feature type="transmembrane region" description="Helical" evidence="1">
    <location>
        <begin position="149"/>
        <end position="167"/>
    </location>
</feature>
<feature type="transmembrane region" description="Helical" evidence="1">
    <location>
        <begin position="103"/>
        <end position="128"/>
    </location>
</feature>
<proteinExistence type="predicted"/>
<feature type="transmembrane region" description="Helical" evidence="1">
    <location>
        <begin position="320"/>
        <end position="340"/>
    </location>
</feature>
<keyword evidence="4" id="KW-1185">Reference proteome</keyword>
<feature type="transmembrane region" description="Helical" evidence="1">
    <location>
        <begin position="200"/>
        <end position="217"/>
    </location>
</feature>
<dbReference type="InterPro" id="IPR000014">
    <property type="entry name" value="PAS"/>
</dbReference>
<feature type="domain" description="TmcB/TmcC TPR repeats" evidence="2">
    <location>
        <begin position="456"/>
        <end position="545"/>
    </location>
</feature>
<accession>A0AAU9JAJ2</accession>
<gene>
    <name evidence="3" type="ORF">BSTOLATCC_MIC34992</name>
</gene>
<keyword evidence="1" id="KW-1133">Transmembrane helix</keyword>
<comment type="caution">
    <text evidence="3">The sequence shown here is derived from an EMBL/GenBank/DDBJ whole genome shotgun (WGS) entry which is preliminary data.</text>
</comment>
<sequence>MSGFDVDKDQTTNFKNKLLRVKRERSWVKALFEVYRRLYFRKNFGEKSIYKQRAKAIFEASVWCFQIIALIWIPNLPIKNWSGNIFIWEIVGYLRFDNTCAELAIIGECLYVSMFMVFLIFLGMLVLVICKYKSIDIPAPAFTLFKRIFYFWLTLFFIPSITLFSIFEKYNFLPHDTVLEYHFNNGFKNFEISSALQTNIVFMMIISFFLLLLYTEFSGEIRHFAIKRTLKAKGHSRIDRHAAIFMYFLPILYAMLAENNIVIYQILVMLVSLTLMVESIKFLPYFSKFYNSIMILKFFVIAFVSFIFLLGYWLDNSLSIILFAIILLPIILACFLYYIIKMQIGANTIIPNDLIHIDSQYKLEKAIRYALCNNDIDNKDQIIRLFELFFMALNRGKLQIIWEANYCLFTLKDESLAKAKLSKIKTILDWNWEVNYQAYICKQNIENSYMSESSNFLSLFHQLNWIKRKDKKLCGDLLKFWKEVVSKKPIMNRLITQLKAIDKRVVLLSNEYSQIITKFSNSRESLELYASYTRNILYDIEKSIMLDNKLRYFDRLAQSSTIDIKQANFFNDTNGIIIFSNEEENFGEILFTNPSAIEILKSTSDSIIGNSISNFIPPYYRKIFIEKSKWFTHFGSNSEISLDDGFFIYLPTNFILECTGKASITAINHFIITVLAFKVKQVTHQIALISENCEILCHSENFAELSRNDQSNLEGLSLRSILKLEISNLNPFTPYNLVGLQRDIVFVFAYFEFNDIKIPYILLISDPEEMHQWKEKGFNGDFSYDTTPTHSKRIEKTFEIIEIPLNLPTTPALQGNKELSYDSDCRLIFNEADNNSDLHGDFSSEKIDEKSVMSQHTSLRNFINTTKIFSRAINILHGVFVLSIIIVISTNIAVLFYAFSSINLVSDMSLPLTIGNVGKNLQYAAYLAKTVLVLSYPGAGTRDYAITTLEGLKAVLIELDNLHSYVTSNLTDWTSCSGSNYFTDKNINLWYVDYNVYMEKTSLLDTVTKFIQIGNGFIRKFNNSEDITKEASFMVLSGYGEAFHYCNSSLYDIIECQQSGISDFKTKMLILLVLSLAVLGACVLIMTPFCYSTLKIENNLWNSVRKSACRHYLELTQSIVDRLANTHHQDEIPPSAKHLSKKSFILKNYPKYVWRISVYFIIVLVFSIVNISYFYEKCAEYLSYRPEVIRELINSQTLYTSLGIWTTEVSQDYAGTSVKYILYYALPFIDNRSALQLTIEKIQHSEHTLRNPKYCPIKSKKFNQIFHENIYNYPYPDFRFGVYSAGEITMYEATAIIYLLTDYMAWTKFINVIASIDNYYSQMIDEVNHYSKSVIDDQIHLIIAILIVFIVISLIMYFVMYLRFFRKEKKYLTKINSIMKIMP</sequence>
<organism evidence="3 4">
    <name type="scientific">Blepharisma stoltei</name>
    <dbReference type="NCBI Taxonomy" id="1481888"/>
    <lineage>
        <taxon>Eukaryota</taxon>
        <taxon>Sar</taxon>
        <taxon>Alveolata</taxon>
        <taxon>Ciliophora</taxon>
        <taxon>Postciliodesmatophora</taxon>
        <taxon>Heterotrichea</taxon>
        <taxon>Heterotrichida</taxon>
        <taxon>Blepharismidae</taxon>
        <taxon>Blepharisma</taxon>
    </lineage>
</organism>
<keyword evidence="1" id="KW-0472">Membrane</keyword>
<dbReference type="PANTHER" id="PTHR31600">
    <property type="entry name" value="TINY MACROCYSTS PROTEIN B-RELATED"/>
    <property type="match status" value="1"/>
</dbReference>
<dbReference type="Proteomes" id="UP001162131">
    <property type="component" value="Unassembled WGS sequence"/>
</dbReference>
<feature type="transmembrane region" description="Helical" evidence="1">
    <location>
        <begin position="1068"/>
        <end position="1091"/>
    </location>
</feature>